<dbReference type="InterPro" id="IPR002591">
    <property type="entry name" value="Phosphodiest/P_Trfase"/>
</dbReference>
<name>B9L4N1_THERP</name>
<dbReference type="GO" id="GO:0016787">
    <property type="term" value="F:hydrolase activity"/>
    <property type="evidence" value="ECO:0007669"/>
    <property type="project" value="UniProtKB-ARBA"/>
</dbReference>
<dbReference type="HOGENOM" id="CLU_039939_1_0_0"/>
<dbReference type="Pfam" id="PF01663">
    <property type="entry name" value="Phosphodiest"/>
    <property type="match status" value="1"/>
</dbReference>
<dbReference type="SUPFAM" id="SSF53649">
    <property type="entry name" value="Alkaline phosphatase-like"/>
    <property type="match status" value="1"/>
</dbReference>
<keyword evidence="1" id="KW-0614">Plasmid</keyword>
<dbReference type="EMBL" id="CP001276">
    <property type="protein sequence ID" value="ACM07007.1"/>
    <property type="molecule type" value="Genomic_DNA"/>
</dbReference>
<accession>B9L4N1</accession>
<dbReference type="Proteomes" id="UP000000447">
    <property type="component" value="Plasmid unnamed"/>
</dbReference>
<dbReference type="PANTHER" id="PTHR10151:SF120">
    <property type="entry name" value="BIS(5'-ADENOSYL)-TRIPHOSPHATASE"/>
    <property type="match status" value="1"/>
</dbReference>
<evidence type="ECO:0000313" key="1">
    <source>
        <dbReference type="EMBL" id="ACM07007.1"/>
    </source>
</evidence>
<dbReference type="InterPro" id="IPR017850">
    <property type="entry name" value="Alkaline_phosphatase_core_sf"/>
</dbReference>
<geneLocation type="plasmid" evidence="2">
    <name>Tros</name>
</geneLocation>
<proteinExistence type="predicted"/>
<dbReference type="Gene3D" id="3.40.720.10">
    <property type="entry name" value="Alkaline Phosphatase, subunit A"/>
    <property type="match status" value="1"/>
</dbReference>
<organism evidence="1 2">
    <name type="scientific">Thermomicrobium roseum (strain ATCC 27502 / DSM 5159 / P-2)</name>
    <dbReference type="NCBI Taxonomy" id="309801"/>
    <lineage>
        <taxon>Bacteria</taxon>
        <taxon>Pseudomonadati</taxon>
        <taxon>Thermomicrobiota</taxon>
        <taxon>Thermomicrobia</taxon>
        <taxon>Thermomicrobiales</taxon>
        <taxon>Thermomicrobiaceae</taxon>
        <taxon>Thermomicrobium</taxon>
    </lineage>
</organism>
<dbReference type="PANTHER" id="PTHR10151">
    <property type="entry name" value="ECTONUCLEOTIDE PYROPHOSPHATASE/PHOSPHODIESTERASE"/>
    <property type="match status" value="1"/>
</dbReference>
<dbReference type="eggNOG" id="COG1524">
    <property type="taxonomic scope" value="Bacteria"/>
</dbReference>
<gene>
    <name evidence="1" type="ordered locus">trd_A0745</name>
</gene>
<sequence length="519" mass="56251">MRKCAAHEWISVFAYPRGRHVGSLGSPAGRRCGSPREIRNGVEVDAGVTRTGCPMTRAPFAVTMEARSDQPAQCGLDAAPHQEKRSCVAERRRSVKGVGAMDEQGNAEGLVREATRFSAERPHWVRPSYDGFGLVNLPWSILASLGGELEGQPVSPAIWPSELADGIEAVLLVIIDGLGYERLQRALAEGETPGLARLAREGILFPLTSVFPSTTVAALTTLATGYPPSQHGLLGFTVFLREFGMLSNLLLWSPLGRFPSYASLGLEPRSFLPVPTIAERAARAGIHATVVSPEAFRDTPLTKMQAAGAEFRGYRTPGEFVAQVHAALVRPGRQLVTAYWDTLDTLGHFVGPESAAWRIEFRQFDRLLADELLARLPRRNLLVVITADHGMVSLDPARQRPLTDPALLAELRVPPAGERRAVYLHPVTGAEESVQARLTALAGEDGWVSSRDELFAQGLFGPLPYHPEALHRVGELVLIAVEGAGFPWDPPGASSRVFLGAHAGLEAVEQLVPCLIWRP</sequence>
<keyword evidence="2" id="KW-1185">Reference proteome</keyword>
<protein>
    <submittedName>
        <fullName evidence="1">Type I phosphodiesterase/nucleotide pyrophosphatase</fullName>
    </submittedName>
</protein>
<dbReference type="AlphaFoldDB" id="B9L4N1"/>
<dbReference type="KEGG" id="tro:trd_A0745"/>
<reference evidence="1 2" key="1">
    <citation type="journal article" date="2009" name="PLoS ONE">
        <title>Complete genome sequence of the aerobic CO-oxidizing thermophile Thermomicrobium roseum.</title>
        <authorList>
            <person name="Wu D."/>
            <person name="Raymond J."/>
            <person name="Wu M."/>
            <person name="Chatterji S."/>
            <person name="Ren Q."/>
            <person name="Graham J.E."/>
            <person name="Bryant D.A."/>
            <person name="Robb F."/>
            <person name="Colman A."/>
            <person name="Tallon L.J."/>
            <person name="Badger J.H."/>
            <person name="Madupu R."/>
            <person name="Ward N.L."/>
            <person name="Eisen J.A."/>
        </authorList>
    </citation>
    <scope>NUCLEOTIDE SEQUENCE [LARGE SCALE GENOMIC DNA]</scope>
    <source>
        <strain evidence="2">ATCC 27502 / DSM 5159 / P-2</strain>
        <plasmid evidence="1">unnamed</plasmid>
    </source>
</reference>
<evidence type="ECO:0000313" key="2">
    <source>
        <dbReference type="Proteomes" id="UP000000447"/>
    </source>
</evidence>